<dbReference type="SUPFAM" id="SSF52540">
    <property type="entry name" value="P-loop containing nucleoside triphosphate hydrolases"/>
    <property type="match status" value="1"/>
</dbReference>
<reference evidence="1" key="1">
    <citation type="journal article" date="2015" name="Nature">
        <title>Complex archaea that bridge the gap between prokaryotes and eukaryotes.</title>
        <authorList>
            <person name="Spang A."/>
            <person name="Saw J.H."/>
            <person name="Jorgensen S.L."/>
            <person name="Zaremba-Niedzwiedzka K."/>
            <person name="Martijn J."/>
            <person name="Lind A.E."/>
            <person name="van Eijk R."/>
            <person name="Schleper C."/>
            <person name="Guy L."/>
            <person name="Ettema T.J."/>
        </authorList>
    </citation>
    <scope>NUCLEOTIDE SEQUENCE</scope>
</reference>
<dbReference type="EMBL" id="LAZR01003103">
    <property type="protein sequence ID" value="KKN21971.1"/>
    <property type="molecule type" value="Genomic_DNA"/>
</dbReference>
<sequence>MKYDININKKQQKREDKIILDSREMIRIFIKKNYSKIFSDNVNLNELKKKKTRFFVEMHKNKYENPNWAKLAHEVIQFLVDSNQVSNQDNLITTINSVPYLNEKTVIRNFSHYQREIIKTKDKDSLELMQNIKEKLNSGEIENIIELEKAKTTAIIEMKEELEEKLSSERKILDEFRSRIDEDLSENPVSLSNKFIERKKIEIRADYTPWWKKLGLIRDPFPSPYGLKDIEEELYDKVVVKLPIFQKYSHIVTDYPDILFGKPRLFYGEFGCGKTTLFDYLIPFFIKSKIVPLEIMLDASQTIFQIRNLFDKKLYNALCNALISWRNINPRSYILGNSIDDLIQLFRMLLEDSTFNGFVIFLDGLHKYDDNIKLALDFLKGLQNFFEEILRENIKISLFIAGSKLWIKELRENSAYEGTIFKKEPFDSIGAGEAFDLITKRLEAFSEDNTFSFKKYISYDDIKHLMNIIQRSYPREITFRTFIEEFANRISDNKDFGLISIDYKLDQESIEPIILFLRTKKDLFNKFSNLRKDLGCDKIFLNNIAEILCVIQEKNTINEEDKTFENNIELFKILNKYNLIVRNKKKNSFIWGLSSDLRKFCLEISRTYRYALKYYINQVLYKDNSKKTDFIDYSETVFQGLDGIARGNPIVKEKIIKLKKNIEAPYSFVIKNSNSKKLSKEIFEKTKIVSQFLLNYLYEISGEEKRINSQKDLFNQFLMPWMDNDLFRQYIQQLTFIEKKFNPSQKDLTTFIASFVSSTDALINKIKKWMGYNDIIVIGTNKLTNDDKKAYNAIRSFFWQYMYKDCVGRLWTLFETKFRELFFNLLFLLYGSRWKTKLPHAVQDDLSEETENYRRKQLPLKLSDGNELYLSKRKHLKMILKNSFLWGNMFKFVFGDGNKDKIIKFLDKLVLITNPERHNNTEEFFTEKKDEIRTLLKVGFKILKMMNSSYEKLISNECLDETNKQKNIYQIFLSFNQFKDKDNLEVIEITKEEAQKIIHFFKIYSDENLEIDLSCLKDIKRDFFSDYRKVLALLCAGIKAGQIQIKKSEGSVIVINYNQKLNNNKSFL</sequence>
<gene>
    <name evidence="1" type="ORF">LCGC14_0919990</name>
</gene>
<name>A0A0F9R9U4_9ZZZZ</name>
<proteinExistence type="predicted"/>
<dbReference type="AlphaFoldDB" id="A0A0F9R9U4"/>
<organism evidence="1">
    <name type="scientific">marine sediment metagenome</name>
    <dbReference type="NCBI Taxonomy" id="412755"/>
    <lineage>
        <taxon>unclassified sequences</taxon>
        <taxon>metagenomes</taxon>
        <taxon>ecological metagenomes</taxon>
    </lineage>
</organism>
<dbReference type="InterPro" id="IPR027417">
    <property type="entry name" value="P-loop_NTPase"/>
</dbReference>
<protein>
    <submittedName>
        <fullName evidence="1">Uncharacterized protein</fullName>
    </submittedName>
</protein>
<evidence type="ECO:0000313" key="1">
    <source>
        <dbReference type="EMBL" id="KKN21971.1"/>
    </source>
</evidence>
<accession>A0A0F9R9U4</accession>
<comment type="caution">
    <text evidence="1">The sequence shown here is derived from an EMBL/GenBank/DDBJ whole genome shotgun (WGS) entry which is preliminary data.</text>
</comment>